<dbReference type="GO" id="GO:0005886">
    <property type="term" value="C:plasma membrane"/>
    <property type="evidence" value="ECO:0007669"/>
    <property type="project" value="TreeGrafter"/>
</dbReference>
<feature type="domain" description="Sodium/calcium exchanger membrane region" evidence="6">
    <location>
        <begin position="241"/>
        <end position="383"/>
    </location>
</feature>
<dbReference type="InterPro" id="IPR052946">
    <property type="entry name" value="Alkaline_pH_Ca-Antiporter"/>
</dbReference>
<feature type="transmembrane region" description="Helical" evidence="5">
    <location>
        <begin position="238"/>
        <end position="255"/>
    </location>
</feature>
<evidence type="ECO:0000313" key="7">
    <source>
        <dbReference type="EMBL" id="RAO77593.1"/>
    </source>
</evidence>
<accession>A0A328P8C7</accession>
<dbReference type="GO" id="GO:0015385">
    <property type="term" value="F:sodium:proton antiporter activity"/>
    <property type="evidence" value="ECO:0007669"/>
    <property type="project" value="TreeGrafter"/>
</dbReference>
<feature type="transmembrane region" description="Helical" evidence="5">
    <location>
        <begin position="368"/>
        <end position="384"/>
    </location>
</feature>
<feature type="transmembrane region" description="Helical" evidence="5">
    <location>
        <begin position="342"/>
        <end position="361"/>
    </location>
</feature>
<comment type="caution">
    <text evidence="7">The sequence shown here is derived from an EMBL/GenBank/DDBJ whole genome shotgun (WGS) entry which is preliminary data.</text>
</comment>
<evidence type="ECO:0000256" key="1">
    <source>
        <dbReference type="ARBA" id="ARBA00004141"/>
    </source>
</evidence>
<feature type="transmembrane region" description="Helical" evidence="5">
    <location>
        <begin position="20"/>
        <end position="37"/>
    </location>
</feature>
<feature type="domain" description="Sodium/calcium exchanger membrane region" evidence="6">
    <location>
        <begin position="51"/>
        <end position="204"/>
    </location>
</feature>
<evidence type="ECO:0000256" key="5">
    <source>
        <dbReference type="SAM" id="Phobius"/>
    </source>
</evidence>
<dbReference type="Pfam" id="PF01699">
    <property type="entry name" value="Na_Ca_ex"/>
    <property type="match status" value="2"/>
</dbReference>
<feature type="transmembrane region" description="Helical" evidence="5">
    <location>
        <begin position="151"/>
        <end position="171"/>
    </location>
</feature>
<dbReference type="RefSeq" id="WP_111981678.1">
    <property type="nucleotide sequence ID" value="NZ_NFZS01000001.1"/>
</dbReference>
<feature type="transmembrane region" description="Helical" evidence="5">
    <location>
        <begin position="82"/>
        <end position="105"/>
    </location>
</feature>
<name>A0A328P8C7_9GAMM</name>
<feature type="transmembrane region" description="Helical" evidence="5">
    <location>
        <begin position="49"/>
        <end position="70"/>
    </location>
</feature>
<sequence length="385" mass="40938">MTQEALAQQPGLPMFHPRMLIRPAIAWLTVSLFLIFGSDWMAHLSRHEIGLSLFAWLFFVIVWVAFGVVHEAEELASLLGEPVGTLVLTLSIVIIEVVLISAVMLGAGDTATLARDTMFAVLMIVLNGVVGLGLLIGGIRHHEQAFNLHGASAYLAVIIPLATIALVLPNFTASTSDGTLTSVQATAFSILTIALYGLFLWLQTGRYKGYFVAPRSDSDANEPEQPPPPRRTPRKGEMLFHVALLLLNILPIVILSKSLAKVLDYGIAATGAPHALGGIIIAMLVFTPEGISALVAIRRDELTRAINLCLGGAASTVGLTVPAVLAIGLFTGKPVVLGLPPASIVLLASTLVLSSLTFSGWRTTMLEGAVHLSMFAVFLVLVFSP</sequence>
<protein>
    <submittedName>
        <fullName evidence="7">Calcium:proton antiporter</fullName>
    </submittedName>
</protein>
<evidence type="ECO:0000259" key="6">
    <source>
        <dbReference type="Pfam" id="PF01699"/>
    </source>
</evidence>
<comment type="subcellular location">
    <subcellularLocation>
        <location evidence="1">Membrane</location>
        <topology evidence="1">Multi-pass membrane protein</topology>
    </subcellularLocation>
</comment>
<proteinExistence type="predicted"/>
<evidence type="ECO:0000256" key="2">
    <source>
        <dbReference type="ARBA" id="ARBA00022692"/>
    </source>
</evidence>
<keyword evidence="8" id="KW-1185">Reference proteome</keyword>
<dbReference type="AlphaFoldDB" id="A0A328P8C7"/>
<dbReference type="OrthoDB" id="9787814at2"/>
<evidence type="ECO:0000313" key="8">
    <source>
        <dbReference type="Proteomes" id="UP000248926"/>
    </source>
</evidence>
<reference evidence="7 8" key="1">
    <citation type="journal article" date="2018" name="Genet. Mol. Biol.">
        <title>The genome sequence of Dyella jiangningensis FCAV SCS01 from a lignocellulose-decomposing microbial consortium metagenome reveals potential for biotechnological applications.</title>
        <authorList>
            <person name="Desiderato J.G."/>
            <person name="Alvarenga D.O."/>
            <person name="Constancio M.T.L."/>
            <person name="Alves L.M.C."/>
            <person name="Varani A.M."/>
        </authorList>
    </citation>
    <scope>NUCLEOTIDE SEQUENCE [LARGE SCALE GENOMIC DNA]</scope>
    <source>
        <strain evidence="7 8">FCAV SCS01</strain>
    </source>
</reference>
<keyword evidence="2 5" id="KW-0812">Transmembrane</keyword>
<dbReference type="GO" id="GO:0015386">
    <property type="term" value="F:potassium:proton antiporter activity"/>
    <property type="evidence" value="ECO:0007669"/>
    <property type="project" value="TreeGrafter"/>
</dbReference>
<dbReference type="PANTHER" id="PTHR37958:SF1">
    <property type="entry name" value="SODIUM-POTASSIUM_PROTON ANTIPORTER CHAA"/>
    <property type="match status" value="1"/>
</dbReference>
<keyword evidence="3 5" id="KW-1133">Transmembrane helix</keyword>
<feature type="transmembrane region" description="Helical" evidence="5">
    <location>
        <begin position="183"/>
        <end position="202"/>
    </location>
</feature>
<evidence type="ECO:0000256" key="4">
    <source>
        <dbReference type="ARBA" id="ARBA00023136"/>
    </source>
</evidence>
<dbReference type="InterPro" id="IPR004837">
    <property type="entry name" value="NaCa_Exmemb"/>
</dbReference>
<keyword evidence="4 5" id="KW-0472">Membrane</keyword>
<feature type="transmembrane region" description="Helical" evidence="5">
    <location>
        <begin position="308"/>
        <end position="330"/>
    </location>
</feature>
<dbReference type="EMBL" id="NFZS01000001">
    <property type="protein sequence ID" value="RAO77593.1"/>
    <property type="molecule type" value="Genomic_DNA"/>
</dbReference>
<dbReference type="PANTHER" id="PTHR37958">
    <property type="entry name" value="SODIUM-POTASSIUM/PROTON ANTIPORTER CHAA"/>
    <property type="match status" value="1"/>
</dbReference>
<gene>
    <name evidence="7" type="ORF">CA260_06910</name>
</gene>
<feature type="transmembrane region" description="Helical" evidence="5">
    <location>
        <begin position="117"/>
        <end position="139"/>
    </location>
</feature>
<organism evidence="7 8">
    <name type="scientific">Dyella jiangningensis</name>
    <dbReference type="NCBI Taxonomy" id="1379159"/>
    <lineage>
        <taxon>Bacteria</taxon>
        <taxon>Pseudomonadati</taxon>
        <taxon>Pseudomonadota</taxon>
        <taxon>Gammaproteobacteria</taxon>
        <taxon>Lysobacterales</taxon>
        <taxon>Rhodanobacteraceae</taxon>
        <taxon>Dyella</taxon>
    </lineage>
</organism>
<feature type="transmembrane region" description="Helical" evidence="5">
    <location>
        <begin position="275"/>
        <end position="296"/>
    </location>
</feature>
<evidence type="ECO:0000256" key="3">
    <source>
        <dbReference type="ARBA" id="ARBA00022989"/>
    </source>
</evidence>
<dbReference type="Proteomes" id="UP000248926">
    <property type="component" value="Unassembled WGS sequence"/>
</dbReference>